<evidence type="ECO:0000256" key="3">
    <source>
        <dbReference type="ARBA" id="ARBA00022798"/>
    </source>
</evidence>
<dbReference type="EMBL" id="CP097510">
    <property type="protein sequence ID" value="URE32159.1"/>
    <property type="molecule type" value="Genomic_DNA"/>
</dbReference>
<evidence type="ECO:0000256" key="2">
    <source>
        <dbReference type="ARBA" id="ARBA00012247"/>
    </source>
</evidence>
<evidence type="ECO:0000256" key="5">
    <source>
        <dbReference type="ARBA" id="ARBA00047512"/>
    </source>
</evidence>
<keyword evidence="8" id="KW-1185">Reference proteome</keyword>
<sequence>MQAPADATAMSRGFQLRTTHASRDKIRCLGVAGEVGVRGTILPAAFFMAFKAPPRPPPHLCFTGFTIPKARRFRGPTGLTMALKAVHVTDVPSLVQVPVNPSIPRAAAAARGFVLVGHRGKGMNALGSTDRRMRAVKENSLLSFNRAALFPIDFVEFDVQVTKDDVPIIFHDDKILTEDAGKILEKHVTELCLEEFLSYGPQREPGKVGKSLLRRTKDGRVLSWKVEDDDSLCTLQEAFEKVDSRLGFNIELKFVDHAVYQQEELTHALEAVLKVVHKHANCRPIIFSTFQPDAAPLLRKLQSAHPVFFLTNGGTETFDDVRRNSLDEAIKLCLEGGLQGIVSEVRGVFGTPSTVSRIKESNLSLLTYGQLNNVPEAVYMQHLMGIDGVIVDLVDEITAAVSDLTKPASAHEGGESLSGSLEQRQRPNFSQQELSFLLKLIPELVQH</sequence>
<dbReference type="PANTHER" id="PTHR22958:SF1">
    <property type="entry name" value="GLYCEROPHOSPHOCHOLINE PHOSPHODIESTERASE GPCPD1"/>
    <property type="match status" value="1"/>
</dbReference>
<evidence type="ECO:0000313" key="8">
    <source>
        <dbReference type="Proteomes" id="UP001055439"/>
    </source>
</evidence>
<dbReference type="SUPFAM" id="SSF51695">
    <property type="entry name" value="PLC-like phosphodiesterases"/>
    <property type="match status" value="1"/>
</dbReference>
<evidence type="ECO:0000256" key="1">
    <source>
        <dbReference type="ARBA" id="ARBA00007277"/>
    </source>
</evidence>
<accession>A0A9E7HCU9</accession>
<gene>
    <name evidence="7" type="ORF">MUK42_17782</name>
</gene>
<keyword evidence="4" id="KW-0378">Hydrolase</keyword>
<dbReference type="PANTHER" id="PTHR22958">
    <property type="entry name" value="GLYCEROPHOSPHORYL DIESTER PHOSPHODIESTERASE"/>
    <property type="match status" value="1"/>
</dbReference>
<dbReference type="GO" id="GO:0006071">
    <property type="term" value="P:glycerol metabolic process"/>
    <property type="evidence" value="ECO:0007669"/>
    <property type="project" value="UniProtKB-KW"/>
</dbReference>
<organism evidence="7 8">
    <name type="scientific">Musa troglodytarum</name>
    <name type="common">fe'i banana</name>
    <dbReference type="NCBI Taxonomy" id="320322"/>
    <lineage>
        <taxon>Eukaryota</taxon>
        <taxon>Viridiplantae</taxon>
        <taxon>Streptophyta</taxon>
        <taxon>Embryophyta</taxon>
        <taxon>Tracheophyta</taxon>
        <taxon>Spermatophyta</taxon>
        <taxon>Magnoliopsida</taxon>
        <taxon>Liliopsida</taxon>
        <taxon>Zingiberales</taxon>
        <taxon>Musaceae</taxon>
        <taxon>Musa</taxon>
    </lineage>
</organism>
<keyword evidence="3" id="KW-0319">Glycerol metabolism</keyword>
<comment type="catalytic activity">
    <reaction evidence="5">
        <text>a sn-glycero-3-phosphodiester + H2O = an alcohol + sn-glycerol 3-phosphate + H(+)</text>
        <dbReference type="Rhea" id="RHEA:12969"/>
        <dbReference type="ChEBI" id="CHEBI:15377"/>
        <dbReference type="ChEBI" id="CHEBI:15378"/>
        <dbReference type="ChEBI" id="CHEBI:30879"/>
        <dbReference type="ChEBI" id="CHEBI:57597"/>
        <dbReference type="ChEBI" id="CHEBI:83408"/>
        <dbReference type="EC" id="3.1.4.46"/>
    </reaction>
</comment>
<dbReference type="InterPro" id="IPR017946">
    <property type="entry name" value="PLC-like_Pdiesterase_TIM-brl"/>
</dbReference>
<dbReference type="PROSITE" id="PS51704">
    <property type="entry name" value="GP_PDE"/>
    <property type="match status" value="1"/>
</dbReference>
<dbReference type="InterPro" id="IPR030395">
    <property type="entry name" value="GP_PDE_dom"/>
</dbReference>
<dbReference type="GO" id="GO:0008889">
    <property type="term" value="F:glycerophosphodiester phosphodiesterase activity"/>
    <property type="evidence" value="ECO:0007669"/>
    <property type="project" value="UniProtKB-EC"/>
</dbReference>
<reference evidence="7" key="1">
    <citation type="submission" date="2022-05" db="EMBL/GenBank/DDBJ databases">
        <title>The Musa troglodytarum L. genome provides insights into the mechanism of non-climacteric behaviour and enrichment of carotenoids.</title>
        <authorList>
            <person name="Wang J."/>
        </authorList>
    </citation>
    <scope>NUCLEOTIDE SEQUENCE</scope>
    <source>
        <tissue evidence="7">Leaf</tissue>
    </source>
</reference>
<dbReference type="Pfam" id="PF03009">
    <property type="entry name" value="GDPD"/>
    <property type="match status" value="1"/>
</dbReference>
<dbReference type="InterPro" id="IPR051578">
    <property type="entry name" value="GDPD"/>
</dbReference>
<comment type="similarity">
    <text evidence="1">Belongs to the glycerophosphoryl diester phosphodiesterase family.</text>
</comment>
<protein>
    <recommendedName>
        <fullName evidence="2">glycerophosphodiester phosphodiesterase</fullName>
        <ecNumber evidence="2">3.1.4.46</ecNumber>
    </recommendedName>
</protein>
<evidence type="ECO:0000256" key="4">
    <source>
        <dbReference type="ARBA" id="ARBA00022801"/>
    </source>
</evidence>
<dbReference type="OrthoDB" id="1058301at2759"/>
<dbReference type="EC" id="3.1.4.46" evidence="2"/>
<name>A0A9E7HCU9_9LILI</name>
<dbReference type="Gene3D" id="3.20.20.190">
    <property type="entry name" value="Phosphatidylinositol (PI) phosphodiesterase"/>
    <property type="match status" value="1"/>
</dbReference>
<feature type="domain" description="GP-PDE" evidence="6">
    <location>
        <begin position="113"/>
        <end position="401"/>
    </location>
</feature>
<dbReference type="FunFam" id="3.20.20.190:FF:000034">
    <property type="entry name" value="Glycerophosphodiester phosphodiesterase GDPD2"/>
    <property type="match status" value="1"/>
</dbReference>
<proteinExistence type="inferred from homology"/>
<evidence type="ECO:0000259" key="6">
    <source>
        <dbReference type="PROSITE" id="PS51704"/>
    </source>
</evidence>
<dbReference type="GO" id="GO:0046475">
    <property type="term" value="P:glycerophospholipid catabolic process"/>
    <property type="evidence" value="ECO:0007669"/>
    <property type="project" value="TreeGrafter"/>
</dbReference>
<evidence type="ECO:0000313" key="7">
    <source>
        <dbReference type="EMBL" id="URE32159.1"/>
    </source>
</evidence>
<dbReference type="Proteomes" id="UP001055439">
    <property type="component" value="Chromosome 8"/>
</dbReference>
<dbReference type="AlphaFoldDB" id="A0A9E7HCU9"/>